<organism evidence="8 9">
    <name type="scientific">Lactuca saligna</name>
    <name type="common">Willowleaf lettuce</name>
    <dbReference type="NCBI Taxonomy" id="75948"/>
    <lineage>
        <taxon>Eukaryota</taxon>
        <taxon>Viridiplantae</taxon>
        <taxon>Streptophyta</taxon>
        <taxon>Embryophyta</taxon>
        <taxon>Tracheophyta</taxon>
        <taxon>Spermatophyta</taxon>
        <taxon>Magnoliopsida</taxon>
        <taxon>eudicotyledons</taxon>
        <taxon>Gunneridae</taxon>
        <taxon>Pentapetalae</taxon>
        <taxon>asterids</taxon>
        <taxon>campanulids</taxon>
        <taxon>Asterales</taxon>
        <taxon>Asteraceae</taxon>
        <taxon>Cichorioideae</taxon>
        <taxon>Cichorieae</taxon>
        <taxon>Lactucinae</taxon>
        <taxon>Lactuca</taxon>
    </lineage>
</organism>
<dbReference type="AlphaFoldDB" id="A0AA35ZYV5"/>
<evidence type="ECO:0000259" key="7">
    <source>
        <dbReference type="Pfam" id="PF03016"/>
    </source>
</evidence>
<evidence type="ECO:0000256" key="5">
    <source>
        <dbReference type="ARBA" id="ARBA00023034"/>
    </source>
</evidence>
<evidence type="ECO:0000313" key="8">
    <source>
        <dbReference type="EMBL" id="CAI9300751.1"/>
    </source>
</evidence>
<comment type="subcellular location">
    <subcellularLocation>
        <location evidence="1">Golgi apparatus membrane</location>
        <topology evidence="1">Single-pass type II membrane protein</topology>
    </subcellularLocation>
</comment>
<evidence type="ECO:0000313" key="9">
    <source>
        <dbReference type="Proteomes" id="UP001177003"/>
    </source>
</evidence>
<keyword evidence="6" id="KW-1133">Transmembrane helix</keyword>
<dbReference type="PANTHER" id="PTHR11062">
    <property type="entry name" value="EXOSTOSIN HEPARAN SULFATE GLYCOSYLTRANSFERASE -RELATED"/>
    <property type="match status" value="1"/>
</dbReference>
<keyword evidence="9" id="KW-1185">Reference proteome</keyword>
<feature type="transmembrane region" description="Helical" evidence="6">
    <location>
        <begin position="21"/>
        <end position="41"/>
    </location>
</feature>
<accession>A0AA35ZYV5</accession>
<keyword evidence="3" id="KW-0328">Glycosyltransferase</keyword>
<dbReference type="GO" id="GO:0000139">
    <property type="term" value="C:Golgi membrane"/>
    <property type="evidence" value="ECO:0007669"/>
    <property type="project" value="UniProtKB-SubCell"/>
</dbReference>
<comment type="similarity">
    <text evidence="2">Belongs to the glycosyltransferase 47 family.</text>
</comment>
<evidence type="ECO:0000256" key="1">
    <source>
        <dbReference type="ARBA" id="ARBA00004323"/>
    </source>
</evidence>
<dbReference type="GO" id="GO:0016757">
    <property type="term" value="F:glycosyltransferase activity"/>
    <property type="evidence" value="ECO:0007669"/>
    <property type="project" value="UniProtKB-KW"/>
</dbReference>
<evidence type="ECO:0000256" key="6">
    <source>
        <dbReference type="SAM" id="Phobius"/>
    </source>
</evidence>
<evidence type="ECO:0000256" key="3">
    <source>
        <dbReference type="ARBA" id="ARBA00022676"/>
    </source>
</evidence>
<dbReference type="EMBL" id="OX465085">
    <property type="protein sequence ID" value="CAI9300751.1"/>
    <property type="molecule type" value="Genomic_DNA"/>
</dbReference>
<dbReference type="Proteomes" id="UP001177003">
    <property type="component" value="Chromosome 9"/>
</dbReference>
<dbReference type="Pfam" id="PF03016">
    <property type="entry name" value="Exostosin_GT47"/>
    <property type="match status" value="1"/>
</dbReference>
<gene>
    <name evidence="8" type="ORF">LSALG_LOCUS39366</name>
</gene>
<dbReference type="InterPro" id="IPR004263">
    <property type="entry name" value="Exostosin"/>
</dbReference>
<name>A0AA35ZYV5_LACSI</name>
<keyword evidence="6" id="KW-0812">Transmembrane</keyword>
<dbReference type="PANTHER" id="PTHR11062:SF287">
    <property type="entry name" value="EXOSTOSIN"/>
    <property type="match status" value="1"/>
</dbReference>
<keyword evidence="4" id="KW-0735">Signal-anchor</keyword>
<keyword evidence="5" id="KW-0333">Golgi apparatus</keyword>
<protein>
    <recommendedName>
        <fullName evidence="7">Exostosin GT47 domain-containing protein</fullName>
    </recommendedName>
</protein>
<sequence length="551" mass="63378">MNRPAIAFMEKGSGHVFQQSSICVFGLLCALFWFCLLYSPFGVFEGRTLWSSSLQISPNSNQSRIQESIPIPVVSHEPENVESESAVSPSKTPKVFPFMKTLRTIDNKSDPCGGRYIYVHDLPSRFNEDMVKECGSINRFINMCKFIKNSGLGPPLENSEGVFSDNGWYATNQFTLDVIFRNRMKQYKCLTNDSSMAAAIFVPFYAGFDASRYLWGYNTSVRDAASLDLVDWLQNRDEWKVMNGKDHFLVGGRITWDFRRLSNNDTDWGNKFLFLPASKNMSVLLIESSPFNSNDFAIPYPTYFHPSKDSDVFTWQNRMMKLDRKWLFCFAGAPRPGNPKSIRSLLIDQCKNSNSGKLLECGNDESKCHSPSNIMKMFQRSVFCLQPPGDSYTRRSAFDSILAGCIPVFFHPASFYTQYTWHLPKKYTKYSIFIPEDDIRRNISIEQRLGQIDSETVKMMRKEVVDLIPRLIYADPRSRLESLKDAFDVSVEAVINKVTKLRRDLVAGRRNNGGFIEELSWKYALLEEDEEEETVDVHEWDPFFSKPKQQT</sequence>
<keyword evidence="3" id="KW-0808">Transferase</keyword>
<keyword evidence="6" id="KW-0472">Membrane</keyword>
<feature type="domain" description="Exostosin GT47" evidence="7">
    <location>
        <begin position="112"/>
        <end position="449"/>
    </location>
</feature>
<proteinExistence type="inferred from homology"/>
<evidence type="ECO:0000256" key="4">
    <source>
        <dbReference type="ARBA" id="ARBA00022968"/>
    </source>
</evidence>
<reference evidence="8" key="1">
    <citation type="submission" date="2023-04" db="EMBL/GenBank/DDBJ databases">
        <authorList>
            <person name="Vijverberg K."/>
            <person name="Xiong W."/>
            <person name="Schranz E."/>
        </authorList>
    </citation>
    <scope>NUCLEOTIDE SEQUENCE</scope>
</reference>
<evidence type="ECO:0000256" key="2">
    <source>
        <dbReference type="ARBA" id="ARBA00010271"/>
    </source>
</evidence>
<dbReference type="InterPro" id="IPR040911">
    <property type="entry name" value="Exostosin_GT47"/>
</dbReference>